<proteinExistence type="predicted"/>
<reference evidence="2" key="2">
    <citation type="submission" date="2025-08" db="UniProtKB">
        <authorList>
            <consortium name="RefSeq"/>
        </authorList>
    </citation>
    <scope>IDENTIFICATION</scope>
    <source>
        <tissue evidence="2">Leaf</tissue>
    </source>
</reference>
<organism evidence="1 2">
    <name type="scientific">Nicotiana tabacum</name>
    <name type="common">Common tobacco</name>
    <dbReference type="NCBI Taxonomy" id="4097"/>
    <lineage>
        <taxon>Eukaryota</taxon>
        <taxon>Viridiplantae</taxon>
        <taxon>Streptophyta</taxon>
        <taxon>Embryophyta</taxon>
        <taxon>Tracheophyta</taxon>
        <taxon>Spermatophyta</taxon>
        <taxon>Magnoliopsida</taxon>
        <taxon>eudicotyledons</taxon>
        <taxon>Gunneridae</taxon>
        <taxon>Pentapetalae</taxon>
        <taxon>asterids</taxon>
        <taxon>lamiids</taxon>
        <taxon>Solanales</taxon>
        <taxon>Solanaceae</taxon>
        <taxon>Nicotianoideae</taxon>
        <taxon>Nicotianeae</taxon>
        <taxon>Nicotiana</taxon>
    </lineage>
</organism>
<dbReference type="RefSeq" id="XP_075106957.1">
    <property type="nucleotide sequence ID" value="XM_075250856.1"/>
</dbReference>
<gene>
    <name evidence="2" type="primary">LOC142179954</name>
</gene>
<evidence type="ECO:0000313" key="2">
    <source>
        <dbReference type="RefSeq" id="XP_075106957.1"/>
    </source>
</evidence>
<name>A0AC58UBU1_TOBAC</name>
<reference evidence="1" key="1">
    <citation type="journal article" date="2014" name="Nat. Commun.">
        <title>The tobacco genome sequence and its comparison with those of tomato and potato.</title>
        <authorList>
            <person name="Sierro N."/>
            <person name="Battey J.N."/>
            <person name="Ouadi S."/>
            <person name="Bakaher N."/>
            <person name="Bovet L."/>
            <person name="Willig A."/>
            <person name="Goepfert S."/>
            <person name="Peitsch M.C."/>
            <person name="Ivanov N.V."/>
        </authorList>
    </citation>
    <scope>NUCLEOTIDE SEQUENCE [LARGE SCALE GENOMIC DNA]</scope>
</reference>
<protein>
    <submittedName>
        <fullName evidence="2">Uncharacterized protein LOC142179954</fullName>
    </submittedName>
</protein>
<evidence type="ECO:0000313" key="1">
    <source>
        <dbReference type="Proteomes" id="UP000790787"/>
    </source>
</evidence>
<sequence>MCRCLNQELGLVKADARTLDERAKALGYLRSCQTFEVAFMLHLMKDILRITYDQNISGSRKKEQDIANSMILLEVAENKLQTLRVDGWDPLKDKVSTFCIKHDILIPNFDEPYANFGRPRRKVVGHITLYHYRVDVFYKIIDWQLQKFNDCFNEGTNYLFNGVACLNSFDSFSKFNIRKIVKMAKLYLDDFDEFSLGVLENQLINYIIDVCDFDKRSSNLGRLGELSIKLVEIKKNITYPLVL</sequence>
<keyword evidence="1" id="KW-1185">Reference proteome</keyword>
<dbReference type="Proteomes" id="UP000790787">
    <property type="component" value="Chromosome 4"/>
</dbReference>
<accession>A0AC58UBU1</accession>